<accession>A0A0R3L904</accession>
<sequence>MSATIFSGRAEAIMIKNGLYSLNATSRDGAEGEVGGILMLRDGQLYGGDAYVYYTGSYECSSGNWQGRITSQEHTPTTRPMAAKVQHIGFLGTYNDTGARVDAMALVGEQSIRYDATLRLLVAV</sequence>
<dbReference type="InterPro" id="IPR043019">
    <property type="entry name" value="GrlR_sf"/>
</dbReference>
<evidence type="ECO:0000313" key="2">
    <source>
        <dbReference type="Proteomes" id="UP000050863"/>
    </source>
</evidence>
<name>A0A0R3L904_9BRAD</name>
<comment type="caution">
    <text evidence="1">The sequence shown here is derived from an EMBL/GenBank/DDBJ whole genome shotgun (WGS) entry which is preliminary data.</text>
</comment>
<evidence type="ECO:0000313" key="1">
    <source>
        <dbReference type="EMBL" id="KRR04424.1"/>
    </source>
</evidence>
<dbReference type="EMBL" id="LLXZ01000130">
    <property type="protein sequence ID" value="KRR04424.1"/>
    <property type="molecule type" value="Genomic_DNA"/>
</dbReference>
<gene>
    <name evidence="1" type="ORF">CQ12_38775</name>
</gene>
<protein>
    <recommendedName>
        <fullName evidence="3">T3SS negative regulator,GrlR</fullName>
    </recommendedName>
</protein>
<keyword evidence="2" id="KW-1185">Reference proteome</keyword>
<organism evidence="1 2">
    <name type="scientific">Bradyrhizobium jicamae</name>
    <dbReference type="NCBI Taxonomy" id="280332"/>
    <lineage>
        <taxon>Bacteria</taxon>
        <taxon>Pseudomonadati</taxon>
        <taxon>Pseudomonadota</taxon>
        <taxon>Alphaproteobacteria</taxon>
        <taxon>Hyphomicrobiales</taxon>
        <taxon>Nitrobacteraceae</taxon>
        <taxon>Bradyrhizobium</taxon>
    </lineage>
</organism>
<dbReference type="Proteomes" id="UP000050863">
    <property type="component" value="Unassembled WGS sequence"/>
</dbReference>
<dbReference type="Gene3D" id="2.40.128.380">
    <property type="entry name" value="T3SS negative regulator GrlR"/>
    <property type="match status" value="1"/>
</dbReference>
<reference evidence="1 2" key="1">
    <citation type="submission" date="2014-03" db="EMBL/GenBank/DDBJ databases">
        <title>Bradyrhizobium valentinum sp. nov., isolated from effective nodules of Lupinus mariae-josephae, a lupine endemic of basic-lime soils in Eastern Spain.</title>
        <authorList>
            <person name="Duran D."/>
            <person name="Rey L."/>
            <person name="Navarro A."/>
            <person name="Busquets A."/>
            <person name="Imperial J."/>
            <person name="Ruiz-Argueso T."/>
        </authorList>
    </citation>
    <scope>NUCLEOTIDE SEQUENCE [LARGE SCALE GENOMIC DNA]</scope>
    <source>
        <strain evidence="1 2">PAC68</strain>
    </source>
</reference>
<dbReference type="OrthoDB" id="8241765at2"/>
<evidence type="ECO:0008006" key="3">
    <source>
        <dbReference type="Google" id="ProtNLM"/>
    </source>
</evidence>
<proteinExistence type="predicted"/>
<dbReference type="AlphaFoldDB" id="A0A0R3L904"/>